<gene>
    <name evidence="1" type="ORF">SACC_28470</name>
</gene>
<dbReference type="AlphaFoldDB" id="A0AAQ4CVJ9"/>
<evidence type="ECO:0000313" key="2">
    <source>
        <dbReference type="Proteomes" id="UP001319921"/>
    </source>
</evidence>
<organism evidence="1 2">
    <name type="scientific">Saccharolobus caldissimus</name>
    <dbReference type="NCBI Taxonomy" id="1702097"/>
    <lineage>
        <taxon>Archaea</taxon>
        <taxon>Thermoproteota</taxon>
        <taxon>Thermoprotei</taxon>
        <taxon>Sulfolobales</taxon>
        <taxon>Sulfolobaceae</taxon>
        <taxon>Saccharolobus</taxon>
    </lineage>
</organism>
<proteinExistence type="predicted"/>
<name>A0AAQ4CVJ9_9CREN</name>
<dbReference type="KEGG" id="scas:SACC_28470"/>
<evidence type="ECO:0000313" key="1">
    <source>
        <dbReference type="EMBL" id="BDB99830.1"/>
    </source>
</evidence>
<dbReference type="Proteomes" id="UP001319921">
    <property type="component" value="Chromosome"/>
</dbReference>
<accession>A0AAQ4CVJ9</accession>
<reference evidence="1 2" key="1">
    <citation type="journal article" date="2022" name="Microbiol. Resour. Announc.">
        <title>Complete Genome Sequence of the Hyperthermophilic and Acidophilic Archaeon Saccharolobus caldissimus Strain HS-3T.</title>
        <authorList>
            <person name="Sakai H.D."/>
            <person name="Kurosawa N."/>
        </authorList>
    </citation>
    <scope>NUCLEOTIDE SEQUENCE [LARGE SCALE GENOMIC DNA]</scope>
    <source>
        <strain evidence="1 2">JCM32116</strain>
    </source>
</reference>
<protein>
    <submittedName>
        <fullName evidence="1">Uncharacterized protein</fullName>
    </submittedName>
</protein>
<sequence length="62" mass="7803">MKYTEYLKVRPTNYTQIFSFYSMYFRTFLDYFILHRELKHEEQIKDLIKVKIEGTIFNVRKK</sequence>
<dbReference type="EMBL" id="AP025226">
    <property type="protein sequence ID" value="BDB99830.1"/>
    <property type="molecule type" value="Genomic_DNA"/>
</dbReference>
<keyword evidence="2" id="KW-1185">Reference proteome</keyword>